<accession>A0A5A9Z613</accession>
<gene>
    <name evidence="4" type="ORF">FLO80_14695</name>
</gene>
<dbReference type="Proteomes" id="UP000325291">
    <property type="component" value="Unassembled WGS sequence"/>
</dbReference>
<reference evidence="4 5" key="1">
    <citation type="submission" date="2019-07" db="EMBL/GenBank/DDBJ databases">
        <title>Aquicoccus porphyridii gen. nov., sp. nov., isolated from a small marine red alga, Porphyridium marinum.</title>
        <authorList>
            <person name="Liu L."/>
        </authorList>
    </citation>
    <scope>NUCLEOTIDE SEQUENCE [LARGE SCALE GENOMIC DNA]</scope>
    <source>
        <strain evidence="4 5">L1 8-17</strain>
    </source>
</reference>
<dbReference type="Pfam" id="PF13649">
    <property type="entry name" value="Methyltransf_25"/>
    <property type="match status" value="1"/>
</dbReference>
<comment type="caution">
    <text evidence="4">The sequence shown here is derived from an EMBL/GenBank/DDBJ whole genome shotgun (WGS) entry which is preliminary data.</text>
</comment>
<evidence type="ECO:0000256" key="2">
    <source>
        <dbReference type="ARBA" id="ARBA00022679"/>
    </source>
</evidence>
<dbReference type="RefSeq" id="WP_111362446.1">
    <property type="nucleotide sequence ID" value="NZ_VINQ01000012.1"/>
</dbReference>
<dbReference type="EMBL" id="VINQ01000012">
    <property type="protein sequence ID" value="KAA0912636.1"/>
    <property type="molecule type" value="Genomic_DNA"/>
</dbReference>
<dbReference type="GO" id="GO:0008168">
    <property type="term" value="F:methyltransferase activity"/>
    <property type="evidence" value="ECO:0007669"/>
    <property type="project" value="UniProtKB-KW"/>
</dbReference>
<evidence type="ECO:0000313" key="5">
    <source>
        <dbReference type="Proteomes" id="UP000325291"/>
    </source>
</evidence>
<dbReference type="InterPro" id="IPR029063">
    <property type="entry name" value="SAM-dependent_MTases_sf"/>
</dbReference>
<keyword evidence="1 4" id="KW-0489">Methyltransferase</keyword>
<evidence type="ECO:0000313" key="4">
    <source>
        <dbReference type="EMBL" id="KAA0912636.1"/>
    </source>
</evidence>
<dbReference type="Gene3D" id="3.40.50.150">
    <property type="entry name" value="Vaccinia Virus protein VP39"/>
    <property type="match status" value="1"/>
</dbReference>
<keyword evidence="5" id="KW-1185">Reference proteome</keyword>
<dbReference type="CDD" id="cd02440">
    <property type="entry name" value="AdoMet_MTases"/>
    <property type="match status" value="1"/>
</dbReference>
<sequence>MSDGRTIAVYDARAGDYEKVNEKLYELADLEAFAARVAAGGRVLDLGSGPGFYAARLAEWGFEADATDASAEMVARAACKPGVTAWQARFDELVAEGVYDGIWANFSLLHLPKAEMPGMLLRIRRAGKPGMALHVGLKLGEGEGPDGIGRFYAYYGEDELLGLMRDAGFEVIARRFGRGKGLDGSLSDHIVVLARAKPVPE</sequence>
<organism evidence="4 5">
    <name type="scientific">Aquicoccus porphyridii</name>
    <dbReference type="NCBI Taxonomy" id="1852029"/>
    <lineage>
        <taxon>Bacteria</taxon>
        <taxon>Pseudomonadati</taxon>
        <taxon>Pseudomonadota</taxon>
        <taxon>Alphaproteobacteria</taxon>
        <taxon>Rhodobacterales</taxon>
        <taxon>Paracoccaceae</taxon>
        <taxon>Aquicoccus</taxon>
    </lineage>
</organism>
<dbReference type="PANTHER" id="PTHR43861">
    <property type="entry name" value="TRANS-ACONITATE 2-METHYLTRANSFERASE-RELATED"/>
    <property type="match status" value="1"/>
</dbReference>
<proteinExistence type="predicted"/>
<protein>
    <submittedName>
        <fullName evidence="4">Class I SAM-dependent methyltransferase</fullName>
    </submittedName>
</protein>
<feature type="domain" description="Methyltransferase" evidence="3">
    <location>
        <begin position="43"/>
        <end position="130"/>
    </location>
</feature>
<name>A0A5A9Z613_9RHOB</name>
<dbReference type="AlphaFoldDB" id="A0A5A9Z613"/>
<dbReference type="SUPFAM" id="SSF53335">
    <property type="entry name" value="S-adenosyl-L-methionine-dependent methyltransferases"/>
    <property type="match status" value="1"/>
</dbReference>
<evidence type="ECO:0000259" key="3">
    <source>
        <dbReference type="Pfam" id="PF13649"/>
    </source>
</evidence>
<dbReference type="PANTHER" id="PTHR43861:SF1">
    <property type="entry name" value="TRANS-ACONITATE 2-METHYLTRANSFERASE"/>
    <property type="match status" value="1"/>
</dbReference>
<evidence type="ECO:0000256" key="1">
    <source>
        <dbReference type="ARBA" id="ARBA00022603"/>
    </source>
</evidence>
<keyword evidence="2 4" id="KW-0808">Transferase</keyword>
<dbReference type="GO" id="GO:0032259">
    <property type="term" value="P:methylation"/>
    <property type="evidence" value="ECO:0007669"/>
    <property type="project" value="UniProtKB-KW"/>
</dbReference>
<dbReference type="InterPro" id="IPR041698">
    <property type="entry name" value="Methyltransf_25"/>
</dbReference>